<reference evidence="5 7" key="1">
    <citation type="submission" date="2015-09" db="EMBL/GenBank/DDBJ databases">
        <authorList>
            <consortium name="Pathogen Informatics"/>
        </authorList>
    </citation>
    <scope>NUCLEOTIDE SEQUENCE [LARGE SCALE GENOMIC DNA]</scope>
    <source>
        <strain evidence="5 7">2789STDY5834875</strain>
    </source>
</reference>
<gene>
    <name evidence="5" type="primary">nudE</name>
    <name evidence="5" type="ORF">ERS852490_01668</name>
    <name evidence="6" type="ORF">GKE48_03605</name>
</gene>
<dbReference type="PRINTS" id="PR00502">
    <property type="entry name" value="NUDIXFAMILY"/>
</dbReference>
<dbReference type="Gene3D" id="3.90.79.10">
    <property type="entry name" value="Nucleoside Triphosphate Pyrophosphohydrolase"/>
    <property type="match status" value="1"/>
</dbReference>
<reference evidence="6 8" key="2">
    <citation type="journal article" date="2019" name="Nat. Med.">
        <title>A library of human gut bacterial isolates paired with longitudinal multiomics data enables mechanistic microbiome research.</title>
        <authorList>
            <person name="Poyet M."/>
            <person name="Groussin M."/>
            <person name="Gibbons S.M."/>
            <person name="Avila-Pacheco J."/>
            <person name="Jiang X."/>
            <person name="Kearney S.M."/>
            <person name="Perrotta A.R."/>
            <person name="Berdy B."/>
            <person name="Zhao S."/>
            <person name="Lieberman T.D."/>
            <person name="Swanson P.K."/>
            <person name="Smith M."/>
            <person name="Roesemann S."/>
            <person name="Alexander J.E."/>
            <person name="Rich S.A."/>
            <person name="Livny J."/>
            <person name="Vlamakis H."/>
            <person name="Clish C."/>
            <person name="Bullock K."/>
            <person name="Deik A."/>
            <person name="Scott J."/>
            <person name="Pierce K.A."/>
            <person name="Xavier R.J."/>
            <person name="Alm E.J."/>
        </authorList>
    </citation>
    <scope>NUCLEOTIDE SEQUENCE [LARGE SCALE GENOMIC DNA]</scope>
    <source>
        <strain evidence="6 8">BIOML-A1</strain>
    </source>
</reference>
<dbReference type="InterPro" id="IPR020084">
    <property type="entry name" value="NUDIX_hydrolase_CS"/>
</dbReference>
<evidence type="ECO:0000259" key="4">
    <source>
        <dbReference type="PROSITE" id="PS51462"/>
    </source>
</evidence>
<dbReference type="OrthoDB" id="9788922at2"/>
<comment type="cofactor">
    <cofactor evidence="1">
        <name>Mg(2+)</name>
        <dbReference type="ChEBI" id="CHEBI:18420"/>
    </cofactor>
</comment>
<dbReference type="GO" id="GO:0005829">
    <property type="term" value="C:cytosol"/>
    <property type="evidence" value="ECO:0007669"/>
    <property type="project" value="TreeGrafter"/>
</dbReference>
<name>A0A174YV42_9FIRM</name>
<dbReference type="InterPro" id="IPR020476">
    <property type="entry name" value="Nudix_hydrolase"/>
</dbReference>
<evidence type="ECO:0000256" key="1">
    <source>
        <dbReference type="ARBA" id="ARBA00001946"/>
    </source>
</evidence>
<evidence type="ECO:0000256" key="2">
    <source>
        <dbReference type="ARBA" id="ARBA00022801"/>
    </source>
</evidence>
<dbReference type="PANTHER" id="PTHR11839:SF18">
    <property type="entry name" value="NUDIX HYDROLASE DOMAIN-CONTAINING PROTEIN"/>
    <property type="match status" value="1"/>
</dbReference>
<evidence type="ECO:0000313" key="5">
    <source>
        <dbReference type="EMBL" id="CUQ77582.1"/>
    </source>
</evidence>
<dbReference type="PROSITE" id="PS51462">
    <property type="entry name" value="NUDIX"/>
    <property type="match status" value="1"/>
</dbReference>
<evidence type="ECO:0000256" key="3">
    <source>
        <dbReference type="RuleBase" id="RU003476"/>
    </source>
</evidence>
<dbReference type="InterPro" id="IPR015797">
    <property type="entry name" value="NUDIX_hydrolase-like_dom_sf"/>
</dbReference>
<evidence type="ECO:0000313" key="6">
    <source>
        <dbReference type="EMBL" id="MSC56542.1"/>
    </source>
</evidence>
<comment type="similarity">
    <text evidence="3">Belongs to the Nudix hydrolase family.</text>
</comment>
<accession>A0A174YV42</accession>
<proteinExistence type="inferred from homology"/>
<dbReference type="EMBL" id="CZBU01000003">
    <property type="protein sequence ID" value="CUQ77582.1"/>
    <property type="molecule type" value="Genomic_DNA"/>
</dbReference>
<dbReference type="AlphaFoldDB" id="A0A174YV42"/>
<dbReference type="RefSeq" id="WP_022097782.1">
    <property type="nucleotide sequence ID" value="NZ_CZBU01000003.1"/>
</dbReference>
<dbReference type="CDD" id="cd03424">
    <property type="entry name" value="NUDIX_ADPRase_Nudt5_UGPPase_Nudt14"/>
    <property type="match status" value="1"/>
</dbReference>
<dbReference type="GO" id="GO:0019693">
    <property type="term" value="P:ribose phosphate metabolic process"/>
    <property type="evidence" value="ECO:0007669"/>
    <property type="project" value="TreeGrafter"/>
</dbReference>
<dbReference type="Pfam" id="PF00293">
    <property type="entry name" value="NUDIX"/>
    <property type="match status" value="1"/>
</dbReference>
<feature type="domain" description="Nudix hydrolase" evidence="4">
    <location>
        <begin position="50"/>
        <end position="186"/>
    </location>
</feature>
<dbReference type="EMBL" id="WKRD01000002">
    <property type="protein sequence ID" value="MSC56542.1"/>
    <property type="molecule type" value="Genomic_DNA"/>
</dbReference>
<dbReference type="Proteomes" id="UP000095621">
    <property type="component" value="Unassembled WGS sequence"/>
</dbReference>
<sequence length="187" mass="21417">MKFDGVKKVDEGRFISRYDLYYTTEDDKKKVYEIISRNKDIKTLEDIRNEKTDGVVIVATDEADEHILINKEYRMSVGDYVYNFPAGLIDEGETPEVAAKRELKEETGLDLIVIEDKLYDSYSAIGFSNETNAVVIGKASGDFSPSTSTFEEISAAWYSKQEVKELLKDNHFAARTQAFCYMWARNK</sequence>
<evidence type="ECO:0000313" key="7">
    <source>
        <dbReference type="Proteomes" id="UP000095621"/>
    </source>
</evidence>
<dbReference type="GO" id="GO:0016462">
    <property type="term" value="F:pyrophosphatase activity"/>
    <property type="evidence" value="ECO:0007669"/>
    <property type="project" value="UniProtKB-ARBA"/>
</dbReference>
<evidence type="ECO:0000313" key="8">
    <source>
        <dbReference type="Proteomes" id="UP000481964"/>
    </source>
</evidence>
<keyword evidence="2 3" id="KW-0378">Hydrolase</keyword>
<dbReference type="PROSITE" id="PS00893">
    <property type="entry name" value="NUDIX_BOX"/>
    <property type="match status" value="1"/>
</dbReference>
<dbReference type="SUPFAM" id="SSF55811">
    <property type="entry name" value="Nudix"/>
    <property type="match status" value="1"/>
</dbReference>
<protein>
    <submittedName>
        <fullName evidence="5">ADP compounds hydrolase nudE</fullName>
        <ecNumber evidence="5">3.6.1.-</ecNumber>
    </submittedName>
    <submittedName>
        <fullName evidence="6">NUDIX domain-containing protein</fullName>
    </submittedName>
</protein>
<dbReference type="GO" id="GO:0006753">
    <property type="term" value="P:nucleoside phosphate metabolic process"/>
    <property type="evidence" value="ECO:0007669"/>
    <property type="project" value="TreeGrafter"/>
</dbReference>
<dbReference type="EC" id="3.6.1.-" evidence="5"/>
<dbReference type="Proteomes" id="UP000481964">
    <property type="component" value="Unassembled WGS sequence"/>
</dbReference>
<dbReference type="InterPro" id="IPR000086">
    <property type="entry name" value="NUDIX_hydrolase_dom"/>
</dbReference>
<dbReference type="PANTHER" id="PTHR11839">
    <property type="entry name" value="UDP/ADP-SUGAR PYROPHOSPHATASE"/>
    <property type="match status" value="1"/>
</dbReference>
<organism evidence="5 7">
    <name type="scientific">Lachnospira eligens</name>
    <dbReference type="NCBI Taxonomy" id="39485"/>
    <lineage>
        <taxon>Bacteria</taxon>
        <taxon>Bacillati</taxon>
        <taxon>Bacillota</taxon>
        <taxon>Clostridia</taxon>
        <taxon>Lachnospirales</taxon>
        <taxon>Lachnospiraceae</taxon>
        <taxon>Lachnospira</taxon>
    </lineage>
</organism>